<reference evidence="1" key="1">
    <citation type="submission" date="2021-07" db="EMBL/GenBank/DDBJ databases">
        <authorList>
            <person name="Catto M.A."/>
            <person name="Jacobson A."/>
            <person name="Kennedy G."/>
            <person name="Labadie P."/>
            <person name="Hunt B.G."/>
            <person name="Srinivasan R."/>
        </authorList>
    </citation>
    <scope>NUCLEOTIDE SEQUENCE</scope>
    <source>
        <strain evidence="1">PL_HMW_Pooled</strain>
        <tissue evidence="1">Head</tissue>
    </source>
</reference>
<proteinExistence type="predicted"/>
<comment type="caution">
    <text evidence="1">The sequence shown here is derived from an EMBL/GenBank/DDBJ whole genome shotgun (WGS) entry which is preliminary data.</text>
</comment>
<organism evidence="1 2">
    <name type="scientific">Frankliniella fusca</name>
    <dbReference type="NCBI Taxonomy" id="407009"/>
    <lineage>
        <taxon>Eukaryota</taxon>
        <taxon>Metazoa</taxon>
        <taxon>Ecdysozoa</taxon>
        <taxon>Arthropoda</taxon>
        <taxon>Hexapoda</taxon>
        <taxon>Insecta</taxon>
        <taxon>Pterygota</taxon>
        <taxon>Neoptera</taxon>
        <taxon>Paraneoptera</taxon>
        <taxon>Thysanoptera</taxon>
        <taxon>Terebrantia</taxon>
        <taxon>Thripoidea</taxon>
        <taxon>Thripidae</taxon>
        <taxon>Frankliniella</taxon>
    </lineage>
</organism>
<reference evidence="1" key="2">
    <citation type="journal article" date="2023" name="BMC Genomics">
        <title>Pest status, molecular evolution, and epigenetic factors derived from the genome assembly of Frankliniella fusca, a thysanopteran phytovirus vector.</title>
        <authorList>
            <person name="Catto M.A."/>
            <person name="Labadie P.E."/>
            <person name="Jacobson A.L."/>
            <person name="Kennedy G.G."/>
            <person name="Srinivasan R."/>
            <person name="Hunt B.G."/>
        </authorList>
    </citation>
    <scope>NUCLEOTIDE SEQUENCE</scope>
    <source>
        <strain evidence="1">PL_HMW_Pooled</strain>
    </source>
</reference>
<gene>
    <name evidence="1" type="ORF">KUF71_003800</name>
</gene>
<accession>A0AAE1L771</accession>
<protein>
    <submittedName>
        <fullName evidence="1">Catalase-peroxidase</fullName>
    </submittedName>
</protein>
<name>A0AAE1L771_9NEOP</name>
<dbReference type="Proteomes" id="UP001219518">
    <property type="component" value="Unassembled WGS sequence"/>
</dbReference>
<sequence>MLFPAQGCSSVYGTYQCRVHSLPHPGHRLGRLGHPLVKVATLDAVRGALAAQDGVVAAQGAVRRPLAVLDLGARAGAPVDAVSGARGLQRLELGPPQPGLARGLQASPGLASHSPAMDRAWSGAPRLPKMLPLKGGLRKVAAAGPASSTRALSRKTATSVRSCMVLRSGDGRRRRETSARQVFWIVLWRHQRHLLNGWYSCYHGKQRAQAQSFKTSPTITPQLFRESLNREVGRAWTKFVTMI</sequence>
<evidence type="ECO:0000313" key="1">
    <source>
        <dbReference type="EMBL" id="KAK3909201.1"/>
    </source>
</evidence>
<dbReference type="EMBL" id="JAHWGI010000085">
    <property type="protein sequence ID" value="KAK3909201.1"/>
    <property type="molecule type" value="Genomic_DNA"/>
</dbReference>
<keyword evidence="2" id="KW-1185">Reference proteome</keyword>
<dbReference type="AlphaFoldDB" id="A0AAE1L771"/>
<evidence type="ECO:0000313" key="2">
    <source>
        <dbReference type="Proteomes" id="UP001219518"/>
    </source>
</evidence>